<proteinExistence type="predicted"/>
<dbReference type="EMBL" id="FR773153">
    <property type="protein sequence ID" value="CBY92987.1"/>
    <property type="molecule type" value="Genomic_DNA"/>
</dbReference>
<reference evidence="1 2" key="1">
    <citation type="journal article" date="2011" name="J. Bacteriol.">
        <title>Complete genome sequence of Mycoplasma haemofelis, a hemotropic mycoplasma.</title>
        <authorList>
            <person name="Barker E.N."/>
            <person name="Helps C.R."/>
            <person name="Peters I.R."/>
            <person name="Darby A.C."/>
            <person name="Radford A.D."/>
            <person name="Tasker S."/>
        </authorList>
    </citation>
    <scope>NUCLEOTIDE SEQUENCE [LARGE SCALE GENOMIC DNA]</scope>
    <source>
        <strain evidence="1 2">Langford 1</strain>
    </source>
</reference>
<dbReference type="OrthoDB" id="9824954at2"/>
<name>E8ZIL6_MYCHL</name>
<keyword evidence="2" id="KW-1185">Reference proteome</keyword>
<organism evidence="1 2">
    <name type="scientific">Mycoplasma haemofelis (strain Langford 1)</name>
    <name type="common">Haemobartonella felis</name>
    <dbReference type="NCBI Taxonomy" id="941640"/>
    <lineage>
        <taxon>Bacteria</taxon>
        <taxon>Bacillati</taxon>
        <taxon>Mycoplasmatota</taxon>
        <taxon>Mollicutes</taxon>
        <taxon>Mycoplasmataceae</taxon>
        <taxon>Mycoplasma</taxon>
    </lineage>
</organism>
<dbReference type="HOGENOM" id="CLU_096783_0_0_14"/>
<protein>
    <submittedName>
        <fullName evidence="1">Uncharacterized protein</fullName>
    </submittedName>
</protein>
<dbReference type="Proteomes" id="UP000008637">
    <property type="component" value="Chromosome"/>
</dbReference>
<evidence type="ECO:0000313" key="2">
    <source>
        <dbReference type="Proteomes" id="UP000008637"/>
    </source>
</evidence>
<evidence type="ECO:0000313" key="1">
    <source>
        <dbReference type="EMBL" id="CBY92987.1"/>
    </source>
</evidence>
<dbReference type="KEGG" id="mha:HF1_09790"/>
<gene>
    <name evidence="1" type="ordered locus">HF1_09790</name>
</gene>
<accession>E8ZIL6</accession>
<dbReference type="AlphaFoldDB" id="E8ZIL6"/>
<sequence length="213" mass="23836">MSKTLTLSLGGLGAATAAGGGMFLLKPWESKEVTFADKYRHALLDTSKHDSSWDSKYTALKTNTEKKHPKLVQAHAEATKQSSPNEVEAKRLMREGCKEIYESVFENSKYISDFKNYCSKTNSEASSNQNWNSGNPADTSSNKWDTPLNSLKSHEGGLVDVLSKLKTTLSKETPLNKNHREAIKNWCDEIKKEPFMGTDSLEFQNQESFCKSN</sequence>